<dbReference type="Proteomes" id="UP000829685">
    <property type="component" value="Unassembled WGS sequence"/>
</dbReference>
<name>A0A9P9WFG2_9PEZI</name>
<dbReference type="AlphaFoldDB" id="A0A9P9WFG2"/>
<comment type="subcellular location">
    <subcellularLocation>
        <location evidence="1">Nucleus</location>
    </subcellularLocation>
</comment>
<reference evidence="3" key="1">
    <citation type="submission" date="2021-03" db="EMBL/GenBank/DDBJ databases">
        <title>Revisited historic fungal species revealed as producer of novel bioactive compounds through whole genome sequencing and comparative genomics.</title>
        <authorList>
            <person name="Vignolle G.A."/>
            <person name="Hochenegger N."/>
            <person name="Mach R.L."/>
            <person name="Mach-Aigner A.R."/>
            <person name="Javad Rahimi M."/>
            <person name="Salim K.A."/>
            <person name="Chan C.M."/>
            <person name="Lim L.B.L."/>
            <person name="Cai F."/>
            <person name="Druzhinina I.S."/>
            <person name="U'Ren J.M."/>
            <person name="Derntl C."/>
        </authorList>
    </citation>
    <scope>NUCLEOTIDE SEQUENCE</scope>
    <source>
        <strain evidence="3">TUCIM 5799</strain>
    </source>
</reference>
<evidence type="ECO:0000256" key="2">
    <source>
        <dbReference type="ARBA" id="ARBA00023242"/>
    </source>
</evidence>
<protein>
    <submittedName>
        <fullName evidence="3">Uncharacterized protein</fullName>
    </submittedName>
</protein>
<evidence type="ECO:0000313" key="4">
    <source>
        <dbReference type="Proteomes" id="UP000829685"/>
    </source>
</evidence>
<dbReference type="EMBL" id="JAFIMR010000031">
    <property type="protein sequence ID" value="KAI1860473.1"/>
    <property type="molecule type" value="Genomic_DNA"/>
</dbReference>
<organism evidence="3 4">
    <name type="scientific">Neoarthrinium moseri</name>
    <dbReference type="NCBI Taxonomy" id="1658444"/>
    <lineage>
        <taxon>Eukaryota</taxon>
        <taxon>Fungi</taxon>
        <taxon>Dikarya</taxon>
        <taxon>Ascomycota</taxon>
        <taxon>Pezizomycotina</taxon>
        <taxon>Sordariomycetes</taxon>
        <taxon>Xylariomycetidae</taxon>
        <taxon>Amphisphaeriales</taxon>
        <taxon>Apiosporaceae</taxon>
        <taxon>Neoarthrinium</taxon>
    </lineage>
</organism>
<evidence type="ECO:0000256" key="1">
    <source>
        <dbReference type="ARBA" id="ARBA00004123"/>
    </source>
</evidence>
<dbReference type="PANTHER" id="PTHR37534:SF46">
    <property type="entry name" value="ZN(II)2CYS6 TRANSCRIPTION FACTOR (EUROFUNG)"/>
    <property type="match status" value="1"/>
</dbReference>
<comment type="caution">
    <text evidence="3">The sequence shown here is derived from an EMBL/GenBank/DDBJ whole genome shotgun (WGS) entry which is preliminary data.</text>
</comment>
<evidence type="ECO:0000313" key="3">
    <source>
        <dbReference type="EMBL" id="KAI1860473.1"/>
    </source>
</evidence>
<dbReference type="Pfam" id="PF11951">
    <property type="entry name" value="Fungal_trans_2"/>
    <property type="match status" value="1"/>
</dbReference>
<dbReference type="InterPro" id="IPR021858">
    <property type="entry name" value="Fun_TF"/>
</dbReference>
<gene>
    <name evidence="3" type="ORF">JX265_009872</name>
</gene>
<dbReference type="PANTHER" id="PTHR37534">
    <property type="entry name" value="TRANSCRIPTIONAL ACTIVATOR PROTEIN UGA3"/>
    <property type="match status" value="1"/>
</dbReference>
<proteinExistence type="predicted"/>
<keyword evidence="4" id="KW-1185">Reference proteome</keyword>
<accession>A0A9P9WFG2</accession>
<dbReference type="GO" id="GO:0005634">
    <property type="term" value="C:nucleus"/>
    <property type="evidence" value="ECO:0007669"/>
    <property type="project" value="UniProtKB-SubCell"/>
</dbReference>
<sequence>MGMPREDEVQGTLDSILAPQVPHACPPIHDMSWYIPQPNAGLVAEPLRSTIGLLTHWEERSAHLMMPVLAPSHNPWLRLYIPTALQQPPSRAKESLLNAVVSAAAYHKAECSPHERAHYLQRAAHCKRAAAESLRSAVDSIAYFDSPPINTTDRKALLAAAISMSSIEVFSGENEGNGYQNLLLGRKIIRLTGGTDCWLTDTEGETLLQIFRCNQVIATSSGWAASQGNEDEDGDMQDVAQLPNPPISFPSQYTLDTTFGISIRTMRCLSQIAEFSRVIDRDSGRGTWLRDNAEAINYLEADIFDVFNDPDAFRPQTPGDGAGVSDFVNDEIKENHLWAFHYSTAIFFRRVLCNGGSVPSSSRKPTDSTGEKTSLHLSGQYLVDKALEHLENIDALSSDAQNADTLWVGFIAAVEAVDMGLRHRAIAWFGRAKRHRISNIAKAKTFVQEVWRRVDRCSWNSSRGLNSELGPIDWRDVMREKGMYIMLT</sequence>
<keyword evidence="2" id="KW-0539">Nucleus</keyword>